<evidence type="ECO:0000313" key="2">
    <source>
        <dbReference type="Proteomes" id="UP000542674"/>
    </source>
</evidence>
<keyword evidence="2" id="KW-1185">Reference proteome</keyword>
<name>A0A7W7T5X0_9PSEU</name>
<protein>
    <recommendedName>
        <fullName evidence="3">DNA-binding protein</fullName>
    </recommendedName>
</protein>
<proteinExistence type="predicted"/>
<gene>
    <name evidence="1" type="ORF">F4559_003911</name>
</gene>
<reference evidence="1 2" key="1">
    <citation type="submission" date="2020-08" db="EMBL/GenBank/DDBJ databases">
        <title>Sequencing the genomes of 1000 actinobacteria strains.</title>
        <authorList>
            <person name="Klenk H.-P."/>
        </authorList>
    </citation>
    <scope>NUCLEOTIDE SEQUENCE [LARGE SCALE GENOMIC DNA]</scope>
    <source>
        <strain evidence="1 2">DSM 45084</strain>
    </source>
</reference>
<dbReference type="RefSeq" id="WP_184670624.1">
    <property type="nucleotide sequence ID" value="NZ_BAABAI010000024.1"/>
</dbReference>
<dbReference type="Proteomes" id="UP000542674">
    <property type="component" value="Unassembled WGS sequence"/>
</dbReference>
<evidence type="ECO:0008006" key="3">
    <source>
        <dbReference type="Google" id="ProtNLM"/>
    </source>
</evidence>
<evidence type="ECO:0000313" key="1">
    <source>
        <dbReference type="EMBL" id="MBB4966552.1"/>
    </source>
</evidence>
<accession>A0A7W7T5X0</accession>
<dbReference type="EMBL" id="JACHJS010000001">
    <property type="protein sequence ID" value="MBB4966552.1"/>
    <property type="molecule type" value="Genomic_DNA"/>
</dbReference>
<organism evidence="1 2">
    <name type="scientific">Saccharothrix violaceirubra</name>
    <dbReference type="NCBI Taxonomy" id="413306"/>
    <lineage>
        <taxon>Bacteria</taxon>
        <taxon>Bacillati</taxon>
        <taxon>Actinomycetota</taxon>
        <taxon>Actinomycetes</taxon>
        <taxon>Pseudonocardiales</taxon>
        <taxon>Pseudonocardiaceae</taxon>
        <taxon>Saccharothrix</taxon>
    </lineage>
</organism>
<sequence length="1569" mass="169072">MTTEYDDAMIAAGGVVPGTAEGGADDRATITARHYTHLGLDERTVVRLVPEILGRAEDLTCGYLGFAAPLRVVPVGVGKRGALGFPAWALVHDPANAHHALSLVKDVERIARTARTRAGAARDGFTTLGRSLEKSAPHFLPTFYEEAGRVFLRNGNTTYAATMFGKAREAEQTHSLDVDPERIRDVFLEFAFAGALTAKALTGYARTLAERHDPERAYELFVTLCVQRTLGGLPPYAGMAEDLRRLAKAAKRDLAVEDERVLRAVLGSSTLSRTGIGFWKSYRDALVKITAADVEVRRSLLTFVPASVTRSDDWLRLLEDTGAVRELHEHADVVDPAGWLSRVIQTRDFGWETHDRSTVLLALADRLGPVLVAQGTPVKMFTGWRFTEFDLLDVLCAHGVPMAPAEDVDFHLEDWLRDTTPGRRDLVAVAASAFGPNLGEGVVDHLRANSGKHDLARPEAVAEMVAVPGLRTALRDWIDRHALRTDLGLPGLRARVKALKAVRTPEAFADVPAAAEAVAATDVAGVLHATLRGGLFDELGWAALEDTVGEARARICGEGWPALVVRRGSRFSVVGPDGLLAEHGSRIPADDHSPWAFDPAASWISGTLLVRWLGREREHAYWSDAPETIFDPGSELNHWRGHGDPLPSIGTADGRFTGRRAVRPGDTEVPLPEPAYSDGTTWWTAMHADDGYTWREVDPTTGALGPSSVPDFLRGTDLESGYLRPAVSSTRASPLGAADGLHGWRVRVDPDGTRYGEGVDGRGFATSAGTPLGVLSLPGAELRVVDTDPDDDSDDDGDRADVLLLSGDVVVARITPGKRTPRDAAGTPLVPPVGWWHALRPRDEAGSAALRAVTREAVERMLAAAAVEAAEKRNRGKRLAALVQGETDDLSRAVAAELPGLTNVGLLAGVVDVVRTAARIARVHGTYAEVAVKAREVAVAEPVAVATPKFDLYTALSWFDERPEAEPNGLSTLLAVLCGDVPAAPVELPESGVDGWYRWLPHLSALAHRAASPLVGDRDRDALVDVLDLFVRHGIAGPGWRTVVVRVPKFADKVIDRLLPLDDGLVALLDHRSASRREYAGVAFARGELVLPPKWELVTDSPVDPVFGLTAIPEFLTTLAERGPAPWRPEAASALSARTGLSRAAATVVLAGMPGVDGWATAYLTPAERGVLGLSAAEARVGRDRCREIDIRVRRRLLATDPRGLWTTGPDVAAIAAVWNEEVGVRTPVPDEVLVAATAQLPFHKATKLVADVVDSGTTRWLTTDGRYRFGDDTSLVAREKGAFEPDHIESVTQTVAWLAYNLPVGSPLRPRLVAALAAARDRVRHPEFVVTLADWVSVRRIQGLLGVTLSEPLVEHRGWIVVVRVDDEDCELHIRPGLMGPGDRELLVGLAAITDSEDLVRSLHDLLSPGLDAACVPAFDGDPLAYQQVPPAPLVAEVASTLGLAEDAATLYLQLLALPDPADANVARWTGWKPARLKAARTALAGTDLVVSAKRARAGRSLFLPGEWLPLSSPYLPVESWKASMLPIVDGRPESVLVPIEPVADLFARAWQRVREGDAPAYERLTTR</sequence>
<comment type="caution">
    <text evidence="1">The sequence shown here is derived from an EMBL/GenBank/DDBJ whole genome shotgun (WGS) entry which is preliminary data.</text>
</comment>